<dbReference type="Proteomes" id="UP000315295">
    <property type="component" value="Unassembled WGS sequence"/>
</dbReference>
<dbReference type="InterPro" id="IPR039771">
    <property type="entry name" value="Csl4"/>
</dbReference>
<name>A0A540KKI1_MALBA</name>
<reference evidence="5 6" key="1">
    <citation type="journal article" date="2019" name="G3 (Bethesda)">
        <title>Sequencing of a Wild Apple (Malus baccata) Genome Unravels the Differences Between Cultivated and Wild Apple Species Regarding Disease Resistance and Cold Tolerance.</title>
        <authorList>
            <person name="Chen X."/>
        </authorList>
    </citation>
    <scope>NUCLEOTIDE SEQUENCE [LARGE SCALE GENOMIC DNA]</scope>
    <source>
        <strain evidence="6">cv. Shandingzi</strain>
        <tissue evidence="5">Leaves</tissue>
    </source>
</reference>
<evidence type="ECO:0000313" key="5">
    <source>
        <dbReference type="EMBL" id="TQD74725.1"/>
    </source>
</evidence>
<comment type="subcellular location">
    <subcellularLocation>
        <location evidence="1">Nucleus</location>
        <location evidence="1">Nucleolus</location>
    </subcellularLocation>
</comment>
<proteinExistence type="predicted"/>
<gene>
    <name evidence="5" type="ORF">C1H46_039726</name>
</gene>
<dbReference type="STRING" id="106549.A0A540KKI1"/>
<evidence type="ECO:0000313" key="6">
    <source>
        <dbReference type="Proteomes" id="UP000315295"/>
    </source>
</evidence>
<protein>
    <recommendedName>
        <fullName evidence="4">Exosome complex component CSL4 C-terminal domain-containing protein</fullName>
    </recommendedName>
</protein>
<organism evidence="5 6">
    <name type="scientific">Malus baccata</name>
    <name type="common">Siberian crab apple</name>
    <name type="synonym">Pyrus baccata</name>
    <dbReference type="NCBI Taxonomy" id="106549"/>
    <lineage>
        <taxon>Eukaryota</taxon>
        <taxon>Viridiplantae</taxon>
        <taxon>Streptophyta</taxon>
        <taxon>Embryophyta</taxon>
        <taxon>Tracheophyta</taxon>
        <taxon>Spermatophyta</taxon>
        <taxon>Magnoliopsida</taxon>
        <taxon>eudicotyledons</taxon>
        <taxon>Gunneridae</taxon>
        <taxon>Pentapetalae</taxon>
        <taxon>rosids</taxon>
        <taxon>fabids</taxon>
        <taxon>Rosales</taxon>
        <taxon>Rosaceae</taxon>
        <taxon>Amygdaloideae</taxon>
        <taxon>Maleae</taxon>
        <taxon>Malus</taxon>
    </lineage>
</organism>
<comment type="caution">
    <text evidence="5">The sequence shown here is derived from an EMBL/GenBank/DDBJ whole genome shotgun (WGS) entry which is preliminary data.</text>
</comment>
<evidence type="ECO:0000256" key="3">
    <source>
        <dbReference type="ARBA" id="ARBA00022835"/>
    </source>
</evidence>
<dbReference type="InterPro" id="IPR012340">
    <property type="entry name" value="NA-bd_OB-fold"/>
</dbReference>
<dbReference type="GO" id="GO:0005737">
    <property type="term" value="C:cytoplasm"/>
    <property type="evidence" value="ECO:0007669"/>
    <property type="project" value="TreeGrafter"/>
</dbReference>
<sequence>MKQIVGLIRVCKSCRRFFHYSRLQDVRATEIDKVDMLSSFRPGDIVRVHVVSFMCGMPLCRLETLRLIICQPQRTNWALFLQSEAAAAGETMVARSWTEMQCPGTGQIKHRKVAEVGG</sequence>
<dbReference type="Gene3D" id="2.40.50.140">
    <property type="entry name" value="Nucleic acid-binding proteins"/>
    <property type="match status" value="1"/>
</dbReference>
<dbReference type="Pfam" id="PF10447">
    <property type="entry name" value="EXOSC1"/>
    <property type="match status" value="1"/>
</dbReference>
<dbReference type="GO" id="GO:0003723">
    <property type="term" value="F:RNA binding"/>
    <property type="evidence" value="ECO:0007669"/>
    <property type="project" value="InterPro"/>
</dbReference>
<evidence type="ECO:0000256" key="2">
    <source>
        <dbReference type="ARBA" id="ARBA00022490"/>
    </source>
</evidence>
<keyword evidence="6" id="KW-1185">Reference proteome</keyword>
<dbReference type="EMBL" id="VIEB01001156">
    <property type="protein sequence ID" value="TQD74725.1"/>
    <property type="molecule type" value="Genomic_DNA"/>
</dbReference>
<keyword evidence="3" id="KW-0271">Exosome</keyword>
<evidence type="ECO:0000259" key="4">
    <source>
        <dbReference type="Pfam" id="PF10447"/>
    </source>
</evidence>
<dbReference type="GO" id="GO:0005730">
    <property type="term" value="C:nucleolus"/>
    <property type="evidence" value="ECO:0007669"/>
    <property type="project" value="UniProtKB-SubCell"/>
</dbReference>
<dbReference type="GO" id="GO:0000176">
    <property type="term" value="C:nuclear exosome (RNase complex)"/>
    <property type="evidence" value="ECO:0007669"/>
    <property type="project" value="TreeGrafter"/>
</dbReference>
<accession>A0A540KKI1</accession>
<evidence type="ECO:0000256" key="1">
    <source>
        <dbReference type="ARBA" id="ARBA00004604"/>
    </source>
</evidence>
<dbReference type="PANTHER" id="PTHR12686:SF8">
    <property type="entry name" value="EXOSOME COMPLEX COMPONENT CSL4"/>
    <property type="match status" value="1"/>
</dbReference>
<feature type="domain" description="Exosome complex component CSL4 C-terminal" evidence="4">
    <location>
        <begin position="22"/>
        <end position="52"/>
    </location>
</feature>
<dbReference type="InterPro" id="IPR019495">
    <property type="entry name" value="EXOSC1_C"/>
</dbReference>
<dbReference type="PANTHER" id="PTHR12686">
    <property type="entry name" value="3'-5' EXORIBONUCLEASE CSL4-RELATED"/>
    <property type="match status" value="1"/>
</dbReference>
<dbReference type="SUPFAM" id="SSF50249">
    <property type="entry name" value="Nucleic acid-binding proteins"/>
    <property type="match status" value="1"/>
</dbReference>
<dbReference type="GO" id="GO:0006396">
    <property type="term" value="P:RNA processing"/>
    <property type="evidence" value="ECO:0007669"/>
    <property type="project" value="InterPro"/>
</dbReference>
<keyword evidence="2" id="KW-0963">Cytoplasm</keyword>
<dbReference type="AlphaFoldDB" id="A0A540KKI1"/>